<dbReference type="PANTHER" id="PTHR12558">
    <property type="entry name" value="CELL DIVISION CYCLE 16,23,27"/>
    <property type="match status" value="1"/>
</dbReference>
<dbReference type="SUPFAM" id="SSF48452">
    <property type="entry name" value="TPR-like"/>
    <property type="match status" value="2"/>
</dbReference>
<evidence type="ECO:0000256" key="1">
    <source>
        <dbReference type="SAM" id="SignalP"/>
    </source>
</evidence>
<dbReference type="AlphaFoldDB" id="A0A0K6IRW0"/>
<dbReference type="SMART" id="SM00028">
    <property type="entry name" value="TPR"/>
    <property type="match status" value="6"/>
</dbReference>
<dbReference type="Proteomes" id="UP000182108">
    <property type="component" value="Unassembled WGS sequence"/>
</dbReference>
<dbReference type="Pfam" id="PF14559">
    <property type="entry name" value="TPR_19"/>
    <property type="match status" value="3"/>
</dbReference>
<evidence type="ECO:0000313" key="3">
    <source>
        <dbReference type="Proteomes" id="UP000182108"/>
    </source>
</evidence>
<keyword evidence="3" id="KW-1185">Reference proteome</keyword>
<organism evidence="2 3">
    <name type="scientific">Tepidiphilus thermophilus</name>
    <dbReference type="NCBI Taxonomy" id="876478"/>
    <lineage>
        <taxon>Bacteria</taxon>
        <taxon>Pseudomonadati</taxon>
        <taxon>Pseudomonadota</taxon>
        <taxon>Hydrogenophilia</taxon>
        <taxon>Hydrogenophilales</taxon>
        <taxon>Hydrogenophilaceae</taxon>
        <taxon>Tepidiphilus</taxon>
    </lineage>
</organism>
<dbReference type="InterPro" id="IPR019734">
    <property type="entry name" value="TPR_rpt"/>
</dbReference>
<dbReference type="Pfam" id="PF13432">
    <property type="entry name" value="TPR_16"/>
    <property type="match status" value="1"/>
</dbReference>
<dbReference type="Gene3D" id="1.25.40.10">
    <property type="entry name" value="Tetratricopeptide repeat domain"/>
    <property type="match status" value="2"/>
</dbReference>
<protein>
    <submittedName>
        <fullName evidence="2">Flp pilus assembly protein TadD, contains TPR repeats</fullName>
    </submittedName>
</protein>
<accession>A0A0K6IRW0</accession>
<name>A0A0K6IRW0_9PROT</name>
<evidence type="ECO:0000313" key="2">
    <source>
        <dbReference type="EMBL" id="CUB05845.1"/>
    </source>
</evidence>
<feature type="signal peptide" evidence="1">
    <location>
        <begin position="1"/>
        <end position="23"/>
    </location>
</feature>
<dbReference type="OrthoDB" id="9766710at2"/>
<gene>
    <name evidence="2" type="ORF">Ga0061068_102169</name>
</gene>
<sequence>MNRRFRRLFLSLGLVTACSCVLAQSPHPPMDAAAPAESPAEALDGETVYWTLIGELALRQQEYGRATQAFLLAARHARSAQLARRAAEIAAITRQGDALNRALALWRQIEPDTEAIERFERMRAELDAQREKAVLAQLDEILKRHPEQLPQNLLGLNAALDELDDAEMARRIIELATTPYLEYPEAQLARAEAARRAGDLPAARQAAEHALTLRPDWDLALALWAEILGEQGDTATAIARLESYLQEHPYARVVRFTLAKHLAVTPGREEESLQHLEKLLADAPDDAQLLQAVALMAERTGHVDRAIAALKRAIAKAGDNTDFLRLQLAQLYLTAGQPRRAEFELRKISHPDLEDESKRLLAQALAKQGKIEAAFDTLDQTRAVLDPKTEVLLKSRLLQDAGRLEDARAWVDEAIAELGDEPELLYEYAMILERLGQHEAAEGHLRKLVALHPDFAHGLNALGYLLADANRDLDEAERFLTRALTLAPNDPFILDSVGWLRYRQGRPEEALTLLQSAYRRQYDPEIAAHLVEVLTVLGRHEEAQALLEQALGRSPDAEALRRVQRWLRQQGQ</sequence>
<proteinExistence type="predicted"/>
<dbReference type="EMBL" id="CYHH01000002">
    <property type="protein sequence ID" value="CUB05845.1"/>
    <property type="molecule type" value="Genomic_DNA"/>
</dbReference>
<feature type="chain" id="PRO_5005505838" evidence="1">
    <location>
        <begin position="24"/>
        <end position="572"/>
    </location>
</feature>
<keyword evidence="1" id="KW-0732">Signal</keyword>
<dbReference type="RefSeq" id="WP_055422886.1">
    <property type="nucleotide sequence ID" value="NZ_CYHH01000002.1"/>
</dbReference>
<dbReference type="PROSITE" id="PS51257">
    <property type="entry name" value="PROKAR_LIPOPROTEIN"/>
    <property type="match status" value="1"/>
</dbReference>
<dbReference type="InterPro" id="IPR011990">
    <property type="entry name" value="TPR-like_helical_dom_sf"/>
</dbReference>
<dbReference type="PANTHER" id="PTHR12558:SF33">
    <property type="entry name" value="BLL7664 PROTEIN"/>
    <property type="match status" value="1"/>
</dbReference>
<reference evidence="3" key="1">
    <citation type="submission" date="2015-08" db="EMBL/GenBank/DDBJ databases">
        <authorList>
            <person name="Babu N.S."/>
            <person name="Beckwith C.J."/>
            <person name="Beseler K.G."/>
            <person name="Brison A."/>
            <person name="Carone J.V."/>
            <person name="Caskin T.P."/>
            <person name="Diamond M."/>
            <person name="Durham M.E."/>
            <person name="Foxe J.M."/>
            <person name="Go M."/>
            <person name="Henderson B.A."/>
            <person name="Jones I.B."/>
            <person name="McGettigan J.A."/>
            <person name="Micheletti S.J."/>
            <person name="Nasrallah M.E."/>
            <person name="Ortiz D."/>
            <person name="Piller C.R."/>
            <person name="Privatt S.R."/>
            <person name="Schneider S.L."/>
            <person name="Sharp S."/>
            <person name="Smith T.C."/>
            <person name="Stanton J.D."/>
            <person name="Ullery H.E."/>
            <person name="Wilson R.J."/>
            <person name="Serrano M.G."/>
            <person name="Buck G."/>
            <person name="Lee V."/>
            <person name="Wang Y."/>
            <person name="Carvalho R."/>
            <person name="Voegtly L."/>
            <person name="Shi R."/>
            <person name="Duckworth R."/>
            <person name="Johnson A."/>
            <person name="Loviza R."/>
            <person name="Walstead R."/>
            <person name="Shah Z."/>
            <person name="Kiflezghi M."/>
            <person name="Wade K."/>
            <person name="Ball S.L."/>
            <person name="Bradley K.W."/>
            <person name="Asai D.J."/>
            <person name="Bowman C.A."/>
            <person name="Russell D.A."/>
            <person name="Pope W.H."/>
            <person name="Jacobs-Sera D."/>
            <person name="Hendrix R.W."/>
            <person name="Hatfull G.F."/>
        </authorList>
    </citation>
    <scope>NUCLEOTIDE SEQUENCE [LARGE SCALE GENOMIC DNA]</scope>
    <source>
        <strain evidence="3">JCM 19170</strain>
    </source>
</reference>